<dbReference type="Gene3D" id="3.90.1580.10">
    <property type="entry name" value="paralog of FGE (formylglycine-generating enzyme)"/>
    <property type="match status" value="1"/>
</dbReference>
<accession>A0A8J2V1S4</accession>
<dbReference type="Pfam" id="PF03781">
    <property type="entry name" value="FGE-sulfatase"/>
    <property type="match status" value="1"/>
</dbReference>
<dbReference type="GO" id="GO:0120147">
    <property type="term" value="F:formylglycine-generating oxidase activity"/>
    <property type="evidence" value="ECO:0007669"/>
    <property type="project" value="TreeGrafter"/>
</dbReference>
<dbReference type="PROSITE" id="PS51257">
    <property type="entry name" value="PROKAR_LIPOPROTEIN"/>
    <property type="match status" value="1"/>
</dbReference>
<organism evidence="2 3">
    <name type="scientific">Aquisalinus flavus</name>
    <dbReference type="NCBI Taxonomy" id="1526572"/>
    <lineage>
        <taxon>Bacteria</taxon>
        <taxon>Pseudomonadati</taxon>
        <taxon>Pseudomonadota</taxon>
        <taxon>Alphaproteobacteria</taxon>
        <taxon>Parvularculales</taxon>
        <taxon>Parvularculaceae</taxon>
        <taxon>Aquisalinus</taxon>
    </lineage>
</organism>
<evidence type="ECO:0000313" key="3">
    <source>
        <dbReference type="Proteomes" id="UP000613582"/>
    </source>
</evidence>
<dbReference type="InterPro" id="IPR042095">
    <property type="entry name" value="SUMF_sf"/>
</dbReference>
<evidence type="ECO:0000259" key="1">
    <source>
        <dbReference type="Pfam" id="PF03781"/>
    </source>
</evidence>
<evidence type="ECO:0000313" key="2">
    <source>
        <dbReference type="EMBL" id="GGD11441.1"/>
    </source>
</evidence>
<dbReference type="EMBL" id="BMGH01000001">
    <property type="protein sequence ID" value="GGD11441.1"/>
    <property type="molecule type" value="Genomic_DNA"/>
</dbReference>
<dbReference type="RefSeq" id="WP_188158532.1">
    <property type="nucleotide sequence ID" value="NZ_BMGH01000001.1"/>
</dbReference>
<proteinExistence type="predicted"/>
<dbReference type="InterPro" id="IPR016187">
    <property type="entry name" value="CTDL_fold"/>
</dbReference>
<dbReference type="InterPro" id="IPR005532">
    <property type="entry name" value="SUMF_dom"/>
</dbReference>
<comment type="caution">
    <text evidence="2">The sequence shown here is derived from an EMBL/GenBank/DDBJ whole genome shotgun (WGS) entry which is preliminary data.</text>
</comment>
<dbReference type="PANTHER" id="PTHR23150">
    <property type="entry name" value="SULFATASE MODIFYING FACTOR 1, 2"/>
    <property type="match status" value="1"/>
</dbReference>
<name>A0A8J2V1S4_9PROT</name>
<dbReference type="AlphaFoldDB" id="A0A8J2V1S4"/>
<reference evidence="2" key="1">
    <citation type="journal article" date="2014" name="Int. J. Syst. Evol. Microbiol.">
        <title>Complete genome sequence of Corynebacterium casei LMG S-19264T (=DSM 44701T), isolated from a smear-ripened cheese.</title>
        <authorList>
            <consortium name="US DOE Joint Genome Institute (JGI-PGF)"/>
            <person name="Walter F."/>
            <person name="Albersmeier A."/>
            <person name="Kalinowski J."/>
            <person name="Ruckert C."/>
        </authorList>
    </citation>
    <scope>NUCLEOTIDE SEQUENCE</scope>
    <source>
        <strain evidence="2">CGMCC 1.12921</strain>
    </source>
</reference>
<sequence>MISGRNSVGTVSGLVVWIGFLVVIAACSQGEDAASSPAGQARCLDLQGSEPVAVTGGSFTMGTDEGYADEAPARQVTVGSFRIDRHEVTNRQFSKFVEETGYVTLAERQPDPADYPGIPADQLVPGSAVFTPDLVENFGQWWSFVEGASWRHPTGPDSSVDDLMDHPAVHLAHEDAAAYADWAGGRLPTAAEWEYAARGGLDGARYEWGEEPPHEGAPKANTWQGVFPAQNSASDGHAGLAPVGCYPPNGYGLHDMTGNVWEWVADEVSADGRLGTVKGGSYLCAPNYCRRYRPAARHDQETDFSASHIGFRVVYDAAE</sequence>
<dbReference type="Proteomes" id="UP000613582">
    <property type="component" value="Unassembled WGS sequence"/>
</dbReference>
<protein>
    <submittedName>
        <fullName evidence="2">Sulfatase-modifying factor 1</fullName>
    </submittedName>
</protein>
<dbReference type="SUPFAM" id="SSF56436">
    <property type="entry name" value="C-type lectin-like"/>
    <property type="match status" value="1"/>
</dbReference>
<reference evidence="2" key="2">
    <citation type="submission" date="2020-09" db="EMBL/GenBank/DDBJ databases">
        <authorList>
            <person name="Sun Q."/>
            <person name="Zhou Y."/>
        </authorList>
    </citation>
    <scope>NUCLEOTIDE SEQUENCE</scope>
    <source>
        <strain evidence="2">CGMCC 1.12921</strain>
    </source>
</reference>
<gene>
    <name evidence="2" type="ORF">GCM10011342_20290</name>
</gene>
<feature type="domain" description="Sulfatase-modifying factor enzyme-like" evidence="1">
    <location>
        <begin position="50"/>
        <end position="314"/>
    </location>
</feature>
<keyword evidence="3" id="KW-1185">Reference proteome</keyword>
<dbReference type="PANTHER" id="PTHR23150:SF19">
    <property type="entry name" value="FORMYLGLYCINE-GENERATING ENZYME"/>
    <property type="match status" value="1"/>
</dbReference>
<dbReference type="InterPro" id="IPR051043">
    <property type="entry name" value="Sulfatase_Mod_Factor_Kinase"/>
</dbReference>